<dbReference type="PANTHER" id="PTHR48000:SF74">
    <property type="entry name" value="TRANSCRIPTION FACTOR RAX2-LIKE"/>
    <property type="match status" value="1"/>
</dbReference>
<evidence type="ECO:0000313" key="10">
    <source>
        <dbReference type="Proteomes" id="UP000030645"/>
    </source>
</evidence>
<dbReference type="GO" id="GO:0005634">
    <property type="term" value="C:nucleus"/>
    <property type="evidence" value="ECO:0007669"/>
    <property type="project" value="UniProtKB-SubCell"/>
</dbReference>
<organism evidence="9 10">
    <name type="scientific">Morus notabilis</name>
    <dbReference type="NCBI Taxonomy" id="981085"/>
    <lineage>
        <taxon>Eukaryota</taxon>
        <taxon>Viridiplantae</taxon>
        <taxon>Streptophyta</taxon>
        <taxon>Embryophyta</taxon>
        <taxon>Tracheophyta</taxon>
        <taxon>Spermatophyta</taxon>
        <taxon>Magnoliopsida</taxon>
        <taxon>eudicotyledons</taxon>
        <taxon>Gunneridae</taxon>
        <taxon>Pentapetalae</taxon>
        <taxon>rosids</taxon>
        <taxon>fabids</taxon>
        <taxon>Rosales</taxon>
        <taxon>Moraceae</taxon>
        <taxon>Moreae</taxon>
        <taxon>Morus</taxon>
    </lineage>
</organism>
<reference evidence="10" key="1">
    <citation type="submission" date="2013-01" db="EMBL/GenBank/DDBJ databases">
        <title>Draft Genome Sequence of a Mulberry Tree, Morus notabilis C.K. Schneid.</title>
        <authorList>
            <person name="He N."/>
            <person name="Zhao S."/>
        </authorList>
    </citation>
    <scope>NUCLEOTIDE SEQUENCE</scope>
</reference>
<accession>W9RBT2</accession>
<dbReference type="FunFam" id="1.10.10.60:FF:000015">
    <property type="entry name" value="Transcription factor RAX3"/>
    <property type="match status" value="1"/>
</dbReference>
<dbReference type="Pfam" id="PF00249">
    <property type="entry name" value="Myb_DNA-binding"/>
    <property type="match status" value="1"/>
</dbReference>
<sequence length="323" mass="35547">MGRAPCCDKANVKRGPWSPEEDATLKTYLQAHGTGGNWIALPRKAGLRRCGKSCRLRWLNYLRPDIKHGGFTEEEDHIISSQLPGRTDNDVKNYWNTKLKKKLLAGKISLTTIGPTNGQLIPTTNNSTTLPGSTMSVSSLQIPNSCVPKVEIFDHSFPNSETQNSATLRMLSDNPGTVYDQRYLRSQYDQNPLYSNPGFMMDFSADEFDHVRAKNSHITSDNVSLSKEGSGTISDSYLLALSDNKRASVLPHNGCDEYYAGHGSTLLDFGFGLPYDIVDGVSFEGKANSDDHVAPTCCISLSDLGFVEIRPQAGLDQSILNNY</sequence>
<dbReference type="STRING" id="981085.W9RBT2"/>
<keyword evidence="6" id="KW-0539">Nucleus</keyword>
<name>W9RBT2_9ROSA</name>
<keyword evidence="3" id="KW-0805">Transcription regulation</keyword>
<keyword evidence="2" id="KW-0677">Repeat</keyword>
<dbReference type="PROSITE" id="PS51294">
    <property type="entry name" value="HTH_MYB"/>
    <property type="match status" value="2"/>
</dbReference>
<dbReference type="InterPro" id="IPR017930">
    <property type="entry name" value="Myb_dom"/>
</dbReference>
<dbReference type="SUPFAM" id="SSF46689">
    <property type="entry name" value="Homeodomain-like"/>
    <property type="match status" value="1"/>
</dbReference>
<dbReference type="GO" id="GO:0003677">
    <property type="term" value="F:DNA binding"/>
    <property type="evidence" value="ECO:0007669"/>
    <property type="project" value="UniProtKB-KW"/>
</dbReference>
<dbReference type="SMART" id="SM00717">
    <property type="entry name" value="SANT"/>
    <property type="match status" value="2"/>
</dbReference>
<dbReference type="PANTHER" id="PTHR48000">
    <property type="entry name" value="OS09G0431300 PROTEIN"/>
    <property type="match status" value="1"/>
</dbReference>
<dbReference type="CDD" id="cd00167">
    <property type="entry name" value="SANT"/>
    <property type="match status" value="1"/>
</dbReference>
<gene>
    <name evidence="9" type="ORF">L484_019546</name>
</gene>
<evidence type="ECO:0000259" key="8">
    <source>
        <dbReference type="PROSITE" id="PS51294"/>
    </source>
</evidence>
<dbReference type="InterPro" id="IPR001005">
    <property type="entry name" value="SANT/Myb"/>
</dbReference>
<comment type="subcellular location">
    <subcellularLocation>
        <location evidence="1">Nucleus</location>
    </subcellularLocation>
</comment>
<proteinExistence type="predicted"/>
<evidence type="ECO:0000256" key="6">
    <source>
        <dbReference type="ARBA" id="ARBA00023242"/>
    </source>
</evidence>
<dbReference type="Gene3D" id="1.10.10.60">
    <property type="entry name" value="Homeodomain-like"/>
    <property type="match status" value="2"/>
</dbReference>
<dbReference type="Proteomes" id="UP000030645">
    <property type="component" value="Unassembled WGS sequence"/>
</dbReference>
<evidence type="ECO:0000256" key="4">
    <source>
        <dbReference type="ARBA" id="ARBA00023125"/>
    </source>
</evidence>
<evidence type="ECO:0000256" key="1">
    <source>
        <dbReference type="ARBA" id="ARBA00004123"/>
    </source>
</evidence>
<evidence type="ECO:0000313" key="9">
    <source>
        <dbReference type="EMBL" id="EXB66908.1"/>
    </source>
</evidence>
<dbReference type="PROSITE" id="PS50090">
    <property type="entry name" value="MYB_LIKE"/>
    <property type="match status" value="1"/>
</dbReference>
<keyword evidence="5" id="KW-0804">Transcription</keyword>
<keyword evidence="4" id="KW-0238">DNA-binding</keyword>
<evidence type="ECO:0000259" key="7">
    <source>
        <dbReference type="PROSITE" id="PS50090"/>
    </source>
</evidence>
<dbReference type="AlphaFoldDB" id="W9RBT2"/>
<evidence type="ECO:0000256" key="2">
    <source>
        <dbReference type="ARBA" id="ARBA00022737"/>
    </source>
</evidence>
<keyword evidence="10" id="KW-1185">Reference proteome</keyword>
<feature type="domain" description="HTH myb-type" evidence="8">
    <location>
        <begin position="79"/>
        <end position="103"/>
    </location>
</feature>
<dbReference type="EMBL" id="KE344557">
    <property type="protein sequence ID" value="EXB66908.1"/>
    <property type="molecule type" value="Genomic_DNA"/>
</dbReference>
<dbReference type="eggNOG" id="KOG0048">
    <property type="taxonomic scope" value="Eukaryota"/>
</dbReference>
<evidence type="ECO:0000256" key="3">
    <source>
        <dbReference type="ARBA" id="ARBA00023015"/>
    </source>
</evidence>
<feature type="domain" description="HTH myb-type" evidence="8">
    <location>
        <begin position="9"/>
        <end position="66"/>
    </location>
</feature>
<feature type="domain" description="Myb-like" evidence="7">
    <location>
        <begin position="9"/>
        <end position="62"/>
    </location>
</feature>
<protein>
    <submittedName>
        <fullName evidence="9">Transcription factor RAX3</fullName>
    </submittedName>
</protein>
<evidence type="ECO:0000256" key="5">
    <source>
        <dbReference type="ARBA" id="ARBA00023163"/>
    </source>
</evidence>
<dbReference type="InterPro" id="IPR009057">
    <property type="entry name" value="Homeodomain-like_sf"/>
</dbReference>